<evidence type="ECO:0000256" key="4">
    <source>
        <dbReference type="PROSITE-ProRule" id="PRU00207"/>
    </source>
</evidence>
<gene>
    <name evidence="9" type="ORF">OS493_003154</name>
</gene>
<dbReference type="InterPro" id="IPR001841">
    <property type="entry name" value="Znf_RING"/>
</dbReference>
<dbReference type="EMBL" id="MU827778">
    <property type="protein sequence ID" value="KAJ7340408.1"/>
    <property type="molecule type" value="Genomic_DNA"/>
</dbReference>
<evidence type="ECO:0000313" key="10">
    <source>
        <dbReference type="Proteomes" id="UP001163046"/>
    </source>
</evidence>
<dbReference type="SMART" id="SM00184">
    <property type="entry name" value="RING"/>
    <property type="match status" value="1"/>
</dbReference>
<feature type="region of interest" description="Disordered" evidence="6">
    <location>
        <begin position="314"/>
        <end position="467"/>
    </location>
</feature>
<evidence type="ECO:0000256" key="1">
    <source>
        <dbReference type="ARBA" id="ARBA00022723"/>
    </source>
</evidence>
<dbReference type="InterPro" id="IPR017907">
    <property type="entry name" value="Znf_RING_CS"/>
</dbReference>
<evidence type="ECO:0000256" key="6">
    <source>
        <dbReference type="SAM" id="MobiDB-lite"/>
    </source>
</evidence>
<protein>
    <recommendedName>
        <fullName evidence="11">RING-type domain-containing protein</fullName>
    </recommendedName>
</protein>
<evidence type="ECO:0000313" key="9">
    <source>
        <dbReference type="EMBL" id="KAJ7340408.1"/>
    </source>
</evidence>
<feature type="domain" description="TRAF-type" evidence="8">
    <location>
        <begin position="100"/>
        <end position="149"/>
    </location>
</feature>
<dbReference type="Pfam" id="PF13923">
    <property type="entry name" value="zf-C3HC4_2"/>
    <property type="match status" value="1"/>
</dbReference>
<dbReference type="GO" id="GO:0043122">
    <property type="term" value="P:regulation of canonical NF-kappaB signal transduction"/>
    <property type="evidence" value="ECO:0007669"/>
    <property type="project" value="TreeGrafter"/>
</dbReference>
<evidence type="ECO:0000259" key="7">
    <source>
        <dbReference type="PROSITE" id="PS50089"/>
    </source>
</evidence>
<dbReference type="Proteomes" id="UP001163046">
    <property type="component" value="Unassembled WGS sequence"/>
</dbReference>
<organism evidence="9 10">
    <name type="scientific">Desmophyllum pertusum</name>
    <dbReference type="NCBI Taxonomy" id="174260"/>
    <lineage>
        <taxon>Eukaryota</taxon>
        <taxon>Metazoa</taxon>
        <taxon>Cnidaria</taxon>
        <taxon>Anthozoa</taxon>
        <taxon>Hexacorallia</taxon>
        <taxon>Scleractinia</taxon>
        <taxon>Caryophylliina</taxon>
        <taxon>Caryophylliidae</taxon>
        <taxon>Desmophyllum</taxon>
    </lineage>
</organism>
<feature type="coiled-coil region" evidence="5">
    <location>
        <begin position="164"/>
        <end position="191"/>
    </location>
</feature>
<dbReference type="InterPro" id="IPR013083">
    <property type="entry name" value="Znf_RING/FYVE/PHD"/>
</dbReference>
<reference evidence="9" key="1">
    <citation type="submission" date="2023-01" db="EMBL/GenBank/DDBJ databases">
        <title>Genome assembly of the deep-sea coral Lophelia pertusa.</title>
        <authorList>
            <person name="Herrera S."/>
            <person name="Cordes E."/>
        </authorList>
    </citation>
    <scope>NUCLEOTIDE SEQUENCE</scope>
    <source>
        <strain evidence="9">USNM1676648</strain>
        <tissue evidence="9">Polyp</tissue>
    </source>
</reference>
<evidence type="ECO:0000256" key="2">
    <source>
        <dbReference type="ARBA" id="ARBA00022771"/>
    </source>
</evidence>
<feature type="compositionally biased region" description="Low complexity" evidence="6">
    <location>
        <begin position="392"/>
        <end position="412"/>
    </location>
</feature>
<feature type="compositionally biased region" description="Basic and acidic residues" evidence="6">
    <location>
        <begin position="340"/>
        <end position="356"/>
    </location>
</feature>
<keyword evidence="10" id="KW-1185">Reference proteome</keyword>
<keyword evidence="3 4" id="KW-0862">Zinc</keyword>
<evidence type="ECO:0000256" key="5">
    <source>
        <dbReference type="SAM" id="Coils"/>
    </source>
</evidence>
<dbReference type="PROSITE" id="PS50145">
    <property type="entry name" value="ZF_TRAF"/>
    <property type="match status" value="1"/>
</dbReference>
<name>A0A9W9YI44_9CNID</name>
<keyword evidence="5" id="KW-0175">Coiled coil</keyword>
<sequence>MGIDPERFPNINPELICSICAGVLEDPVESPCRHVFCSTCITTWLEANASCPICRKRVRLNNLKPALPMLKNIIAKQKIRCNFVEAGCLALTDLEQLEIHCATCPYGPMTCENDGCEATFPRRSQAEHRAECPRRVIVCSSASTQFQGCGLQLRQGEVGEHNCVQSLKSRIDELERQVADNSNSISSLREIVNDLRNERQACPCRSGRAGQHDPELERQVAETTARISVLEAQIRNELTNAERHVCPCRSGRAGQHDPGSFISLLSEDEEDARSMSPDIDFDAMFHPRKFFDASVTGKEVADRLLSGKYTYRDAEHERRARERRERERRRSLRESGSSSQRERSRSRSPIRQDRDNSVAGSSSCETRTRASGRPLPRLIRPPIPFTAPPCTPGTSASTSACGTSSDSSVARTPPKRRRSKRTVIEGSSSMGSPTVEVEASTSDVPAVTDVSDDSAPVPDPPSSVDTPMAPTLVHPGTYLHHHGIPELAVFFTPPGTDAVSAYIGDRRVHEWLQRTIQAQAPNASSNHDGSSPSTSSQ</sequence>
<dbReference type="PANTHER" id="PTHR10131">
    <property type="entry name" value="TNF RECEPTOR ASSOCIATED FACTOR"/>
    <property type="match status" value="1"/>
</dbReference>
<keyword evidence="1 4" id="KW-0479">Metal-binding</keyword>
<evidence type="ECO:0000256" key="3">
    <source>
        <dbReference type="ARBA" id="ARBA00022833"/>
    </source>
</evidence>
<comment type="caution">
    <text evidence="9">The sequence shown here is derived from an EMBL/GenBank/DDBJ whole genome shotgun (WGS) entry which is preliminary data.</text>
</comment>
<dbReference type="PROSITE" id="PS50089">
    <property type="entry name" value="ZF_RING_2"/>
    <property type="match status" value="1"/>
</dbReference>
<feature type="compositionally biased region" description="Basic and acidic residues" evidence="6">
    <location>
        <begin position="314"/>
        <end position="325"/>
    </location>
</feature>
<evidence type="ECO:0008006" key="11">
    <source>
        <dbReference type="Google" id="ProtNLM"/>
    </source>
</evidence>
<dbReference type="PANTHER" id="PTHR10131:SF157">
    <property type="entry name" value="RECEPTOR-ASSOCIATED FACTOR, PUTATIVE-RELATED"/>
    <property type="match status" value="1"/>
</dbReference>
<dbReference type="SUPFAM" id="SSF49599">
    <property type="entry name" value="TRAF domain-like"/>
    <property type="match status" value="1"/>
</dbReference>
<proteinExistence type="predicted"/>
<dbReference type="Gene3D" id="3.30.40.10">
    <property type="entry name" value="Zinc/RING finger domain, C3HC4 (zinc finger)"/>
    <property type="match status" value="2"/>
</dbReference>
<feature type="region of interest" description="Disordered" evidence="6">
    <location>
        <begin position="517"/>
        <end position="537"/>
    </location>
</feature>
<accession>A0A9W9YI44</accession>
<dbReference type="InterPro" id="IPR001293">
    <property type="entry name" value="Znf_TRAF"/>
</dbReference>
<keyword evidence="2 4" id="KW-0863">Zinc-finger</keyword>
<feature type="compositionally biased region" description="Low complexity" evidence="6">
    <location>
        <begin position="446"/>
        <end position="467"/>
    </location>
</feature>
<evidence type="ECO:0000259" key="8">
    <source>
        <dbReference type="PROSITE" id="PS50145"/>
    </source>
</evidence>
<feature type="zinc finger region" description="TRAF-type" evidence="4">
    <location>
        <begin position="100"/>
        <end position="149"/>
    </location>
</feature>
<dbReference type="PROSITE" id="PS00518">
    <property type="entry name" value="ZF_RING_1"/>
    <property type="match status" value="1"/>
</dbReference>
<dbReference type="SUPFAM" id="SSF57850">
    <property type="entry name" value="RING/U-box"/>
    <property type="match status" value="1"/>
</dbReference>
<dbReference type="GO" id="GO:0008270">
    <property type="term" value="F:zinc ion binding"/>
    <property type="evidence" value="ECO:0007669"/>
    <property type="project" value="UniProtKB-KW"/>
</dbReference>
<feature type="domain" description="RING-type" evidence="7">
    <location>
        <begin position="17"/>
        <end position="55"/>
    </location>
</feature>
<dbReference type="OrthoDB" id="5989761at2759"/>
<dbReference type="AlphaFoldDB" id="A0A9W9YI44"/>
<feature type="compositionally biased region" description="Pro residues" evidence="6">
    <location>
        <begin position="379"/>
        <end position="391"/>
    </location>
</feature>